<gene>
    <name evidence="6" type="ORF">BN381_80341</name>
</gene>
<dbReference type="Gene3D" id="3.40.50.150">
    <property type="entry name" value="Vaccinia Virus protein VP39"/>
    <property type="match status" value="1"/>
</dbReference>
<comment type="catalytic activity">
    <reaction evidence="4">
        <text>a 2'-deoxyadenosine in DNA + S-adenosyl-L-methionine = an N(6)-methyl-2'-deoxyadenosine in DNA + S-adenosyl-L-homocysteine + H(+)</text>
        <dbReference type="Rhea" id="RHEA:15197"/>
        <dbReference type="Rhea" id="RHEA-COMP:12418"/>
        <dbReference type="Rhea" id="RHEA-COMP:12419"/>
        <dbReference type="ChEBI" id="CHEBI:15378"/>
        <dbReference type="ChEBI" id="CHEBI:57856"/>
        <dbReference type="ChEBI" id="CHEBI:59789"/>
        <dbReference type="ChEBI" id="CHEBI:90615"/>
        <dbReference type="ChEBI" id="CHEBI:90616"/>
        <dbReference type="EC" id="2.1.1.72"/>
    </reaction>
</comment>
<dbReference type="EMBL" id="CANL01000078">
    <property type="protein sequence ID" value="CCM65811.1"/>
    <property type="molecule type" value="Genomic_DNA"/>
</dbReference>
<evidence type="ECO:0000259" key="5">
    <source>
        <dbReference type="Pfam" id="PF02384"/>
    </source>
</evidence>
<dbReference type="SUPFAM" id="SSF53335">
    <property type="entry name" value="S-adenosyl-L-methionine-dependent methyltransferases"/>
    <property type="match status" value="1"/>
</dbReference>
<name>R4Z719_9ACTN</name>
<dbReference type="Pfam" id="PF02384">
    <property type="entry name" value="N6_Mtase"/>
    <property type="match status" value="1"/>
</dbReference>
<dbReference type="eggNOG" id="COG0827">
    <property type="taxonomic scope" value="Bacteria"/>
</dbReference>
<keyword evidence="2" id="KW-0489">Methyltransferase</keyword>
<dbReference type="InterPro" id="IPR003356">
    <property type="entry name" value="DNA_methylase_A-5"/>
</dbReference>
<evidence type="ECO:0000256" key="1">
    <source>
        <dbReference type="ARBA" id="ARBA00011900"/>
    </source>
</evidence>
<dbReference type="GO" id="GO:0003677">
    <property type="term" value="F:DNA binding"/>
    <property type="evidence" value="ECO:0007669"/>
    <property type="project" value="InterPro"/>
</dbReference>
<dbReference type="AlphaFoldDB" id="R4Z719"/>
<evidence type="ECO:0000256" key="4">
    <source>
        <dbReference type="ARBA" id="ARBA00047942"/>
    </source>
</evidence>
<keyword evidence="7" id="KW-1185">Reference proteome</keyword>
<comment type="caution">
    <text evidence="6">The sequence shown here is derived from an EMBL/GenBank/DDBJ whole genome shotgun (WGS) entry which is preliminary data.</text>
</comment>
<evidence type="ECO:0000313" key="7">
    <source>
        <dbReference type="Proteomes" id="UP000018291"/>
    </source>
</evidence>
<proteinExistence type="predicted"/>
<accession>R4Z719</accession>
<dbReference type="PRINTS" id="PR00507">
    <property type="entry name" value="N12N6MTFRASE"/>
</dbReference>
<dbReference type="GO" id="GO:0032259">
    <property type="term" value="P:methylation"/>
    <property type="evidence" value="ECO:0007669"/>
    <property type="project" value="UniProtKB-KW"/>
</dbReference>
<dbReference type="PANTHER" id="PTHR33841:SF1">
    <property type="entry name" value="DNA METHYLTRANSFERASE A"/>
    <property type="match status" value="1"/>
</dbReference>
<dbReference type="InterPro" id="IPR050953">
    <property type="entry name" value="N4_N6_ade-DNA_methylase"/>
</dbReference>
<organism evidence="6 7">
    <name type="scientific">Candidatus Neomicrothrix parvicella RN1</name>
    <dbReference type="NCBI Taxonomy" id="1229780"/>
    <lineage>
        <taxon>Bacteria</taxon>
        <taxon>Bacillati</taxon>
        <taxon>Actinomycetota</taxon>
        <taxon>Acidimicrobiia</taxon>
        <taxon>Acidimicrobiales</taxon>
        <taxon>Microthrixaceae</taxon>
        <taxon>Candidatus Neomicrothrix</taxon>
    </lineage>
</organism>
<dbReference type="GO" id="GO:0009007">
    <property type="term" value="F:site-specific DNA-methyltransferase (adenine-specific) activity"/>
    <property type="evidence" value="ECO:0007669"/>
    <property type="project" value="UniProtKB-EC"/>
</dbReference>
<evidence type="ECO:0000256" key="3">
    <source>
        <dbReference type="ARBA" id="ARBA00022679"/>
    </source>
</evidence>
<dbReference type="HOGENOM" id="CLU_453932_0_0_11"/>
<reference evidence="6 7" key="1">
    <citation type="journal article" date="2013" name="ISME J.">
        <title>Metabolic model for the filamentous 'Candidatus Microthrix parvicella' based on genomic and metagenomic analyses.</title>
        <authorList>
            <person name="Jon McIlroy S."/>
            <person name="Kristiansen R."/>
            <person name="Albertsen M."/>
            <person name="Michael Karst S."/>
            <person name="Rossetti S."/>
            <person name="Lund Nielsen J."/>
            <person name="Tandoi V."/>
            <person name="James Seviour R."/>
            <person name="Nielsen P.H."/>
        </authorList>
    </citation>
    <scope>NUCLEOTIDE SEQUENCE [LARGE SCALE GENOMIC DNA]</scope>
    <source>
        <strain evidence="6 7">RN1</strain>
    </source>
</reference>
<dbReference type="STRING" id="1229780.BN381_80341"/>
<evidence type="ECO:0000313" key="6">
    <source>
        <dbReference type="EMBL" id="CCM65811.1"/>
    </source>
</evidence>
<dbReference type="PANTHER" id="PTHR33841">
    <property type="entry name" value="DNA METHYLTRANSFERASE YEEA-RELATED"/>
    <property type="match status" value="1"/>
</dbReference>
<feature type="domain" description="DNA methylase adenine-specific" evidence="5">
    <location>
        <begin position="48"/>
        <end position="278"/>
    </location>
</feature>
<dbReference type="GO" id="GO:0008170">
    <property type="term" value="F:N-methyltransferase activity"/>
    <property type="evidence" value="ECO:0007669"/>
    <property type="project" value="InterPro"/>
</dbReference>
<sequence>MSPLSAVATLAVHGRAPSELPSWCDVTDHLAGGAAAALDPPPGAAICDLLGPLYELMLADAVRRSAGVHFTSPALASGLVALAASIRVGERFRTGEVVLDPACGAGAFLVATARYLWAEAGTDGRSTSAGGILSRLVGADLDPDVLVVARAALARWALDEADAPGHDEAVGRARASGLSSDEPTLVCCDALTQPDVLARAIGGAPVGWVVGNPPFLAQLRAGTRHDARRRSSLTERFGAEVGAYTDTAALFLLAATELVADTGVVCLIQPRSVLAARDAAGVRQTVTKRMPLAAAWVGDGGFGAAVEVWAPVLGGFAAAPVGEVPVRGGSTVEMELGMVPVGALSSESWGALVAAAEGLPAVRRTSGTPLGRLGEVVRFSAGFRDEYYAMLELAQEATLTEREGRPEVPAGFAALVSSGLIDPGVCRWGGKSMRFGKRRWESPVVDLGALAADDAPTTAWAKRQLVPKVLVASQTRVIEAAPDGQGRAIGLTPVIAGVPKGITLGHLLAVLCSPLSTLSLVSAMAGSGMGRAGVRVSTRALGDLDLPVHQGPWDEAAGLLAGRCDLGDGIESATLTWVHELMVAASGVDDPDGVLSWFRER</sequence>
<keyword evidence="3" id="KW-0808">Transferase</keyword>
<evidence type="ECO:0000256" key="2">
    <source>
        <dbReference type="ARBA" id="ARBA00022603"/>
    </source>
</evidence>
<dbReference type="InterPro" id="IPR029063">
    <property type="entry name" value="SAM-dependent_MTases_sf"/>
</dbReference>
<dbReference type="Proteomes" id="UP000018291">
    <property type="component" value="Unassembled WGS sequence"/>
</dbReference>
<dbReference type="EC" id="2.1.1.72" evidence="1"/>
<protein>
    <recommendedName>
        <fullName evidence="1">site-specific DNA-methyltransferase (adenine-specific)</fullName>
        <ecNumber evidence="1">2.1.1.72</ecNumber>
    </recommendedName>
</protein>